<accession>A0A498QLA8</accession>
<evidence type="ECO:0000313" key="2">
    <source>
        <dbReference type="Proteomes" id="UP000267289"/>
    </source>
</evidence>
<name>A0A498QLA8_9MYCO</name>
<dbReference type="EMBL" id="UPHQ01000321">
    <property type="protein sequence ID" value="VBA46786.1"/>
    <property type="molecule type" value="Genomic_DNA"/>
</dbReference>
<gene>
    <name evidence="1" type="ORF">LAUMK13_05725</name>
</gene>
<protein>
    <submittedName>
        <fullName evidence="1">Uncharacterized protein</fullName>
    </submittedName>
</protein>
<sequence>MCEACRTRAREKKNCAVCARAAAVHTTLPLGPVCGPCYLQIRRSPRVCAGCGQRRPLVGVRDGHGEVCGPCSGDTRNWICQGCGRVDLLIGGSHCLACTVAARVRHVLTGPDGQIPAQLGGVARLLLEANAPEVTQEILNGSQWIQLLGELVASGEPITHEVLDELGPNAHARHLREVLVRTGALDERVDGLETLEHWVKNLCADLSPGRAAVLRPYASWSVLARARRRGSQRPMTTSAYTSMQKYARTRITVANQFLNWLEHNQIALSQATQHDVDRWLGQGATPRRRLRDFLRWAYARGLAPDLEVPWLGREGLPEHVLDDDERWALLRRCLRDDSLPLRLRVAGALVLLYGQIPSRIVEPPSTASPQADQTPT</sequence>
<reference evidence="1 2" key="1">
    <citation type="submission" date="2018-09" db="EMBL/GenBank/DDBJ databases">
        <authorList>
            <person name="Tagini F."/>
        </authorList>
    </citation>
    <scope>NUCLEOTIDE SEQUENCE [LARGE SCALE GENOMIC DNA]</scope>
    <source>
        <strain evidence="1 2">MK13</strain>
    </source>
</reference>
<dbReference type="AlphaFoldDB" id="A0A498QLA8"/>
<proteinExistence type="predicted"/>
<keyword evidence="2" id="KW-1185">Reference proteome</keyword>
<organism evidence="1 2">
    <name type="scientific">Mycobacterium innocens</name>
    <dbReference type="NCBI Taxonomy" id="2341083"/>
    <lineage>
        <taxon>Bacteria</taxon>
        <taxon>Bacillati</taxon>
        <taxon>Actinomycetota</taxon>
        <taxon>Actinomycetes</taxon>
        <taxon>Mycobacteriales</taxon>
        <taxon>Mycobacteriaceae</taxon>
        <taxon>Mycobacterium</taxon>
    </lineage>
</organism>
<dbReference type="Proteomes" id="UP000267289">
    <property type="component" value="Unassembled WGS sequence"/>
</dbReference>
<evidence type="ECO:0000313" key="1">
    <source>
        <dbReference type="EMBL" id="VBA46786.1"/>
    </source>
</evidence>